<dbReference type="AlphaFoldDB" id="A0A8B6UVS4"/>
<dbReference type="PROSITE" id="PS51371">
    <property type="entry name" value="CBS"/>
    <property type="match status" value="2"/>
</dbReference>
<dbReference type="PANTHER" id="PTHR22572">
    <property type="entry name" value="SUGAR-1-PHOSPHATE GUANYL TRANSFERASE"/>
    <property type="match status" value="1"/>
</dbReference>
<dbReference type="Pfam" id="PF00483">
    <property type="entry name" value="NTP_transferase"/>
    <property type="match status" value="1"/>
</dbReference>
<dbReference type="Pfam" id="PF00571">
    <property type="entry name" value="CBS"/>
    <property type="match status" value="2"/>
</dbReference>
<feature type="domain" description="CBS" evidence="2">
    <location>
        <begin position="1"/>
        <end position="58"/>
    </location>
</feature>
<gene>
    <name evidence="3" type="ORF">C4C32_08905</name>
</gene>
<dbReference type="InterPro" id="IPR029044">
    <property type="entry name" value="Nucleotide-diphossugar_trans"/>
</dbReference>
<evidence type="ECO:0000313" key="4">
    <source>
        <dbReference type="Proteomes" id="UP000663914"/>
    </source>
</evidence>
<organism evidence="3 4">
    <name type="scientific">Pseudomonas corrugata</name>
    <dbReference type="NCBI Taxonomy" id="47879"/>
    <lineage>
        <taxon>Bacteria</taxon>
        <taxon>Pseudomonadati</taxon>
        <taxon>Pseudomonadota</taxon>
        <taxon>Gammaproteobacteria</taxon>
        <taxon>Pseudomonadales</taxon>
        <taxon>Pseudomonadaceae</taxon>
        <taxon>Pseudomonas</taxon>
    </lineage>
</organism>
<reference evidence="3" key="1">
    <citation type="book" date="2019" name="MICROBIAL BIOTECHNOLOGY" publisher="Unknown Publisher">
        <title>Optimization of recombineering for directed mutagenesis of bacteria Pseudomonas corrugata 3'.</title>
        <authorList>
            <person name="Buinitskaja S.V."/>
            <person name="Pilipenok N."/>
            <person name="Valentovich L.N."/>
        </authorList>
    </citation>
    <scope>NUCLEOTIDE SEQUENCE</scope>
    <source>
        <strain evidence="3">3prime</strain>
    </source>
</reference>
<evidence type="ECO:0000259" key="2">
    <source>
        <dbReference type="PROSITE" id="PS51371"/>
    </source>
</evidence>
<dbReference type="SUPFAM" id="SSF54631">
    <property type="entry name" value="CBS-domain pair"/>
    <property type="match status" value="1"/>
</dbReference>
<dbReference type="CDD" id="cd04607">
    <property type="entry name" value="CBS_pair_NTP_transferase_assoc"/>
    <property type="match status" value="1"/>
</dbReference>
<name>A0A8B6UVS4_9PSED</name>
<evidence type="ECO:0000256" key="1">
    <source>
        <dbReference type="PROSITE-ProRule" id="PRU00703"/>
    </source>
</evidence>
<proteinExistence type="predicted"/>
<dbReference type="InterPro" id="IPR050486">
    <property type="entry name" value="Mannose-1P_guanyltransferase"/>
</dbReference>
<dbReference type="EMBL" id="CP072011">
    <property type="protein sequence ID" value="QTH16001.1"/>
    <property type="molecule type" value="Genomic_DNA"/>
</dbReference>
<protein>
    <submittedName>
        <fullName evidence="3">Nucleotidyltransferase family protein</fullName>
    </submittedName>
</protein>
<dbReference type="SMART" id="SM00116">
    <property type="entry name" value="CBS"/>
    <property type="match status" value="2"/>
</dbReference>
<keyword evidence="3" id="KW-0808">Transferase</keyword>
<dbReference type="InterPro" id="IPR005835">
    <property type="entry name" value="NTP_transferase_dom"/>
</dbReference>
<dbReference type="InterPro" id="IPR046342">
    <property type="entry name" value="CBS_dom_sf"/>
</dbReference>
<dbReference type="CDD" id="cd06426">
    <property type="entry name" value="NTP_transferase_like_2"/>
    <property type="match status" value="1"/>
</dbReference>
<dbReference type="Gene3D" id="3.90.550.10">
    <property type="entry name" value="Spore Coat Polysaccharide Biosynthesis Protein SpsA, Chain A"/>
    <property type="match status" value="1"/>
</dbReference>
<accession>A0A8B6UVS4</accession>
<dbReference type="SUPFAM" id="SSF53448">
    <property type="entry name" value="Nucleotide-diphospho-sugar transferases"/>
    <property type="match status" value="1"/>
</dbReference>
<reference evidence="3" key="2">
    <citation type="submission" date="2021-03" db="EMBL/GenBank/DDBJ databases">
        <authorList>
            <person name="Valentovich L.N."/>
            <person name="Akhremchuk A.E."/>
            <person name="Miamin V.E."/>
        </authorList>
    </citation>
    <scope>NUCLEOTIDE SEQUENCE</scope>
    <source>
        <strain evidence="3">3prime</strain>
    </source>
</reference>
<dbReference type="InterPro" id="IPR000644">
    <property type="entry name" value="CBS_dom"/>
</dbReference>
<feature type="domain" description="CBS" evidence="2">
    <location>
        <begin position="66"/>
        <end position="122"/>
    </location>
</feature>
<dbReference type="Proteomes" id="UP000663914">
    <property type="component" value="Chromosome"/>
</dbReference>
<evidence type="ECO:0000313" key="3">
    <source>
        <dbReference type="EMBL" id="QTH16001.1"/>
    </source>
</evidence>
<dbReference type="RefSeq" id="WP_208555466.1">
    <property type="nucleotide sequence ID" value="NZ_CP072011.1"/>
</dbReference>
<dbReference type="Gene3D" id="3.10.580.10">
    <property type="entry name" value="CBS-domain"/>
    <property type="match status" value="1"/>
</dbReference>
<sequence length="351" mass="40015">MQKWESVLIGPETSLEEAVATLDRTALRIVLVVDAERRLLGTLTDGDVRRSLLKHLPLDIKITEVMCASPLTVERSWSKERMLSVMEKHQLLQLPVVDTQRRVVGLETLHGLLQKKQYDNPVFLMAGGFGSRLRPLTQNCPKPLLKIGDKPILELILEGFINAGFHRFFVSTHYMPEMIREYFGDGSRWGISIEYIHEDEPLGTGGALGLLPHDEIDLPMFMMNGDLLTTLNFQNLLEFYQEHQGVATMCVREYEHCIPYGVIQSEGHRILSMVEKPVHRFFINAGIYLLSPELVKSVVAGTRIDMPTLLEQQIAKNKDVNMFPIHEYWLDIGRMEDFQRAQSDITGLFNG</sequence>
<keyword evidence="1" id="KW-0129">CBS domain</keyword>
<dbReference type="GO" id="GO:0016740">
    <property type="term" value="F:transferase activity"/>
    <property type="evidence" value="ECO:0007669"/>
    <property type="project" value="UniProtKB-KW"/>
</dbReference>